<evidence type="ECO:0000256" key="12">
    <source>
        <dbReference type="RuleBase" id="RU000483"/>
    </source>
</evidence>
<dbReference type="PROSITE" id="PS00449">
    <property type="entry name" value="ATPASE_A"/>
    <property type="match status" value="1"/>
</dbReference>
<accession>A0A7G9FM53</accession>
<comment type="function">
    <text evidence="11 12">Key component of the proton channel; it plays a direct role in the translocation of protons across the membrane.</text>
</comment>
<evidence type="ECO:0000256" key="3">
    <source>
        <dbReference type="ARBA" id="ARBA00022448"/>
    </source>
</evidence>
<dbReference type="GO" id="GO:0042777">
    <property type="term" value="P:proton motive force-driven plasma membrane ATP synthesis"/>
    <property type="evidence" value="ECO:0007669"/>
    <property type="project" value="TreeGrafter"/>
</dbReference>
<evidence type="ECO:0000256" key="1">
    <source>
        <dbReference type="ARBA" id="ARBA00004141"/>
    </source>
</evidence>
<feature type="transmembrane region" description="Helical" evidence="11">
    <location>
        <begin position="36"/>
        <end position="59"/>
    </location>
</feature>
<dbReference type="GO" id="GO:0046933">
    <property type="term" value="F:proton-transporting ATP synthase activity, rotational mechanism"/>
    <property type="evidence" value="ECO:0007669"/>
    <property type="project" value="UniProtKB-UniRule"/>
</dbReference>
<feature type="transmembrane region" description="Helical" evidence="11">
    <location>
        <begin position="219"/>
        <end position="240"/>
    </location>
</feature>
<keyword evidence="14" id="KW-1185">Reference proteome</keyword>
<evidence type="ECO:0000313" key="13">
    <source>
        <dbReference type="EMBL" id="QNL99634.1"/>
    </source>
</evidence>
<evidence type="ECO:0000256" key="10">
    <source>
        <dbReference type="ARBA" id="ARBA00023310"/>
    </source>
</evidence>
<dbReference type="InterPro" id="IPR035908">
    <property type="entry name" value="F0_ATP_A_sf"/>
</dbReference>
<dbReference type="GO" id="GO:0045259">
    <property type="term" value="C:proton-transporting ATP synthase complex"/>
    <property type="evidence" value="ECO:0007669"/>
    <property type="project" value="UniProtKB-KW"/>
</dbReference>
<dbReference type="Proteomes" id="UP000515819">
    <property type="component" value="Chromosome"/>
</dbReference>
<dbReference type="SUPFAM" id="SSF81336">
    <property type="entry name" value="F1F0 ATP synthase subunit A"/>
    <property type="match status" value="1"/>
</dbReference>
<keyword evidence="6 11" id="KW-0375">Hydrogen ion transport</keyword>
<keyword evidence="5 11" id="KW-0812">Transmembrane</keyword>
<comment type="subcellular location">
    <subcellularLocation>
        <location evidence="11 12">Cell membrane</location>
        <topology evidence="11 12">Multi-pass membrane protein</topology>
    </subcellularLocation>
    <subcellularLocation>
        <location evidence="1">Membrane</location>
        <topology evidence="1">Multi-pass membrane protein</topology>
    </subcellularLocation>
</comment>
<dbReference type="Gene3D" id="1.20.120.220">
    <property type="entry name" value="ATP synthase, F0 complex, subunit A"/>
    <property type="match status" value="1"/>
</dbReference>
<evidence type="ECO:0000313" key="14">
    <source>
        <dbReference type="Proteomes" id="UP000515819"/>
    </source>
</evidence>
<dbReference type="AlphaFoldDB" id="A0A7G9FM53"/>
<organism evidence="13 14">
    <name type="scientific">Wujia chipingensis</name>
    <dbReference type="NCBI Taxonomy" id="2763670"/>
    <lineage>
        <taxon>Bacteria</taxon>
        <taxon>Bacillati</taxon>
        <taxon>Bacillota</taxon>
        <taxon>Clostridia</taxon>
        <taxon>Lachnospirales</taxon>
        <taxon>Lachnospiraceae</taxon>
        <taxon>Wujia</taxon>
    </lineage>
</organism>
<dbReference type="RefSeq" id="WP_021984539.1">
    <property type="nucleotide sequence ID" value="NZ_CP060632.1"/>
</dbReference>
<dbReference type="NCBIfam" id="TIGR01131">
    <property type="entry name" value="ATP_synt_6_or_A"/>
    <property type="match status" value="1"/>
</dbReference>
<reference evidence="13 14" key="1">
    <citation type="submission" date="2020-08" db="EMBL/GenBank/DDBJ databases">
        <authorList>
            <person name="Liu C."/>
            <person name="Sun Q."/>
        </authorList>
    </citation>
    <scope>NUCLEOTIDE SEQUENCE [LARGE SCALE GENOMIC DNA]</scope>
    <source>
        <strain evidence="13 14">NSJ-4</strain>
    </source>
</reference>
<comment type="similarity">
    <text evidence="2 11 12">Belongs to the ATPase A chain family.</text>
</comment>
<dbReference type="PANTHER" id="PTHR42823:SF3">
    <property type="entry name" value="ATP SYNTHASE SUBUNIT A, CHLOROPLASTIC"/>
    <property type="match status" value="1"/>
</dbReference>
<evidence type="ECO:0000256" key="6">
    <source>
        <dbReference type="ARBA" id="ARBA00022781"/>
    </source>
</evidence>
<evidence type="ECO:0000256" key="5">
    <source>
        <dbReference type="ARBA" id="ARBA00022692"/>
    </source>
</evidence>
<dbReference type="PANTHER" id="PTHR42823">
    <property type="entry name" value="ATP SYNTHASE SUBUNIT A, CHLOROPLASTIC"/>
    <property type="match status" value="1"/>
</dbReference>
<evidence type="ECO:0000256" key="11">
    <source>
        <dbReference type="HAMAP-Rule" id="MF_01393"/>
    </source>
</evidence>
<gene>
    <name evidence="11 13" type="primary">atpB</name>
    <name evidence="13" type="ORF">H9Q76_13150</name>
</gene>
<dbReference type="InterPro" id="IPR000568">
    <property type="entry name" value="ATP_synth_F0_asu"/>
</dbReference>
<feature type="transmembrane region" description="Helical" evidence="11">
    <location>
        <begin position="100"/>
        <end position="123"/>
    </location>
</feature>
<dbReference type="CDD" id="cd00310">
    <property type="entry name" value="ATP-synt_Fo_a_6"/>
    <property type="match status" value="1"/>
</dbReference>
<evidence type="ECO:0000256" key="7">
    <source>
        <dbReference type="ARBA" id="ARBA00022989"/>
    </source>
</evidence>
<protein>
    <recommendedName>
        <fullName evidence="11 12">ATP synthase subunit a</fullName>
    </recommendedName>
    <alternativeName>
        <fullName evidence="11">ATP synthase F0 sector subunit a</fullName>
    </alternativeName>
    <alternativeName>
        <fullName evidence="11">F-ATPase subunit 6</fullName>
    </alternativeName>
</protein>
<dbReference type="KEGG" id="wcp:H9Q76_13150"/>
<dbReference type="InterPro" id="IPR045082">
    <property type="entry name" value="ATP_syn_F0_a_bact/chloroplast"/>
</dbReference>
<sequence length="247" mass="27633">MRSGFATGIQVISNSSEDVDFYIHELYPIHFFGTTVYITTTHVCTFIVLLVIAILAICARRSVLKTRDNPSKFATGVELAIESLIKFVNSTMGKEAGKHYINYIGTLFIFVLFSNISGLFMLRPPTADYGTTLCIALVSFVMIQYASIRYQKWGAFKSLFDPIFLFFPINVISEFATPVSLSLRLFGNILAGTVMMALYYGMLPIFVKIGIPSALHVYFDLFSGVIQAYVFCMLTMTFVANKRNVEG</sequence>
<proteinExistence type="inferred from homology"/>
<keyword evidence="11" id="KW-1003">Cell membrane</keyword>
<evidence type="ECO:0000256" key="2">
    <source>
        <dbReference type="ARBA" id="ARBA00006810"/>
    </source>
</evidence>
<keyword evidence="7 11" id="KW-1133">Transmembrane helix</keyword>
<dbReference type="InterPro" id="IPR023011">
    <property type="entry name" value="ATP_synth_F0_asu_AS"/>
</dbReference>
<keyword evidence="3 11" id="KW-0813">Transport</keyword>
<feature type="transmembrane region" description="Helical" evidence="11">
    <location>
        <begin position="129"/>
        <end position="147"/>
    </location>
</feature>
<dbReference type="PRINTS" id="PR00123">
    <property type="entry name" value="ATPASEA"/>
</dbReference>
<keyword evidence="9 11" id="KW-0472">Membrane</keyword>
<keyword evidence="4 11" id="KW-0138">CF(0)</keyword>
<dbReference type="Pfam" id="PF00119">
    <property type="entry name" value="ATP-synt_A"/>
    <property type="match status" value="1"/>
</dbReference>
<evidence type="ECO:0000256" key="4">
    <source>
        <dbReference type="ARBA" id="ARBA00022547"/>
    </source>
</evidence>
<name>A0A7G9FM53_9FIRM</name>
<dbReference type="GO" id="GO:0005886">
    <property type="term" value="C:plasma membrane"/>
    <property type="evidence" value="ECO:0007669"/>
    <property type="project" value="UniProtKB-SubCell"/>
</dbReference>
<dbReference type="HAMAP" id="MF_01393">
    <property type="entry name" value="ATP_synth_a_bact"/>
    <property type="match status" value="1"/>
</dbReference>
<evidence type="ECO:0000256" key="8">
    <source>
        <dbReference type="ARBA" id="ARBA00023065"/>
    </source>
</evidence>
<keyword evidence="10 11" id="KW-0066">ATP synthesis</keyword>
<keyword evidence="8 11" id="KW-0406">Ion transport</keyword>
<dbReference type="EMBL" id="CP060632">
    <property type="protein sequence ID" value="QNL99634.1"/>
    <property type="molecule type" value="Genomic_DNA"/>
</dbReference>
<evidence type="ECO:0000256" key="9">
    <source>
        <dbReference type="ARBA" id="ARBA00023136"/>
    </source>
</evidence>
<feature type="transmembrane region" description="Helical" evidence="11">
    <location>
        <begin position="185"/>
        <end position="207"/>
    </location>
</feature>